<keyword evidence="2" id="KW-1185">Reference proteome</keyword>
<proteinExistence type="predicted"/>
<dbReference type="RefSeq" id="WP_381525581.1">
    <property type="nucleotide sequence ID" value="NZ_JBHULN010000014.1"/>
</dbReference>
<gene>
    <name evidence="1" type="ORF">ACFSUS_20250</name>
</gene>
<reference evidence="2" key="1">
    <citation type="journal article" date="2019" name="Int. J. Syst. Evol. Microbiol.">
        <title>The Global Catalogue of Microorganisms (GCM) 10K type strain sequencing project: providing services to taxonomists for standard genome sequencing and annotation.</title>
        <authorList>
            <consortium name="The Broad Institute Genomics Platform"/>
            <consortium name="The Broad Institute Genome Sequencing Center for Infectious Disease"/>
            <person name="Wu L."/>
            <person name="Ma J."/>
        </authorList>
    </citation>
    <scope>NUCLEOTIDE SEQUENCE [LARGE SCALE GENOMIC DNA]</scope>
    <source>
        <strain evidence="2">KCTC 42805</strain>
    </source>
</reference>
<comment type="caution">
    <text evidence="1">The sequence shown here is derived from an EMBL/GenBank/DDBJ whole genome shotgun (WGS) entry which is preliminary data.</text>
</comment>
<protein>
    <submittedName>
        <fullName evidence="1">Uncharacterized protein</fullName>
    </submittedName>
</protein>
<evidence type="ECO:0000313" key="2">
    <source>
        <dbReference type="Proteomes" id="UP001597469"/>
    </source>
</evidence>
<dbReference type="Proteomes" id="UP001597469">
    <property type="component" value="Unassembled WGS sequence"/>
</dbReference>
<organism evidence="1 2">
    <name type="scientific">Spirosoma soli</name>
    <dbReference type="NCBI Taxonomy" id="1770529"/>
    <lineage>
        <taxon>Bacteria</taxon>
        <taxon>Pseudomonadati</taxon>
        <taxon>Bacteroidota</taxon>
        <taxon>Cytophagia</taxon>
        <taxon>Cytophagales</taxon>
        <taxon>Cytophagaceae</taxon>
        <taxon>Spirosoma</taxon>
    </lineage>
</organism>
<accession>A0ABW5M8Z4</accession>
<name>A0ABW5M8Z4_9BACT</name>
<evidence type="ECO:0000313" key="1">
    <source>
        <dbReference type="EMBL" id="MFD2572986.1"/>
    </source>
</evidence>
<sequence>MQVRDLIFHVDQEEIRFWIKPFGQWQVIPWSDIDQAYVREYALWGEYPKGIAGIRQGPNGWVYSAGGTYGLQINKKSGGKILLGTQRPDELREFLAALSKVTTKPL</sequence>
<dbReference type="EMBL" id="JBHULN010000014">
    <property type="protein sequence ID" value="MFD2572986.1"/>
    <property type="molecule type" value="Genomic_DNA"/>
</dbReference>